<dbReference type="AlphaFoldDB" id="A0AAW2GAL2"/>
<proteinExistence type="predicted"/>
<comment type="caution">
    <text evidence="1">The sequence shown here is derived from an EMBL/GenBank/DDBJ whole genome shotgun (WGS) entry which is preliminary data.</text>
</comment>
<sequence length="331" mass="37683">MQRSSTLSFFTLKFGRFIANKKIREYVMRLKIKKKTQLTALFRESKCHKEIGTAGRGLSLSFSIKFLRLTNAHPKNSILPSANLFFSSADKLFPFKINSTKNRKLSILSRRFGNEYIRFRSWLNIYIQPFPFLHFSPRAAYESIIGPRSFLLLFPSFATGMSVGIAADPPSSPAAPAIYLFIYLRAPDEGNGFTLFPSVAFSTSASTSRSLFLSSLGHDIDRTVDAKDSKRRKGKSLARERMEVTRRVFSENKPSPTGHCLNYRLNIPFQRRILPEKFSLVCVSRTGSRDPLVRQNPTTEIPWYRGRKSNETRKINDGGKGAITVIRHRVL</sequence>
<dbReference type="EMBL" id="JADYXP020000005">
    <property type="protein sequence ID" value="KAL0123532.1"/>
    <property type="molecule type" value="Genomic_DNA"/>
</dbReference>
<protein>
    <submittedName>
        <fullName evidence="1">Uncharacterized protein</fullName>
    </submittedName>
</protein>
<name>A0AAW2GAL2_9HYME</name>
<keyword evidence="2" id="KW-1185">Reference proteome</keyword>
<evidence type="ECO:0000313" key="2">
    <source>
        <dbReference type="Proteomes" id="UP001430953"/>
    </source>
</evidence>
<accession>A0AAW2GAL2</accession>
<reference evidence="1 2" key="1">
    <citation type="submission" date="2023-03" db="EMBL/GenBank/DDBJ databases">
        <title>High recombination rates correlate with genetic variation in Cardiocondyla obscurior ants.</title>
        <authorList>
            <person name="Errbii M."/>
        </authorList>
    </citation>
    <scope>NUCLEOTIDE SEQUENCE [LARGE SCALE GENOMIC DNA]</scope>
    <source>
        <strain evidence="1">Alpha-2009</strain>
        <tissue evidence="1">Whole body</tissue>
    </source>
</reference>
<organism evidence="1 2">
    <name type="scientific">Cardiocondyla obscurior</name>
    <dbReference type="NCBI Taxonomy" id="286306"/>
    <lineage>
        <taxon>Eukaryota</taxon>
        <taxon>Metazoa</taxon>
        <taxon>Ecdysozoa</taxon>
        <taxon>Arthropoda</taxon>
        <taxon>Hexapoda</taxon>
        <taxon>Insecta</taxon>
        <taxon>Pterygota</taxon>
        <taxon>Neoptera</taxon>
        <taxon>Endopterygota</taxon>
        <taxon>Hymenoptera</taxon>
        <taxon>Apocrita</taxon>
        <taxon>Aculeata</taxon>
        <taxon>Formicoidea</taxon>
        <taxon>Formicidae</taxon>
        <taxon>Myrmicinae</taxon>
        <taxon>Cardiocondyla</taxon>
    </lineage>
</organism>
<dbReference type="Proteomes" id="UP001430953">
    <property type="component" value="Unassembled WGS sequence"/>
</dbReference>
<gene>
    <name evidence="1" type="ORF">PUN28_005801</name>
</gene>
<evidence type="ECO:0000313" key="1">
    <source>
        <dbReference type="EMBL" id="KAL0123532.1"/>
    </source>
</evidence>